<dbReference type="RefSeq" id="XP_041224914.1">
    <property type="nucleotide sequence ID" value="XM_041367217.1"/>
</dbReference>
<comment type="caution">
    <text evidence="1">The sequence shown here is derived from an EMBL/GenBank/DDBJ whole genome shotgun (WGS) entry which is preliminary data.</text>
</comment>
<keyword evidence="2" id="KW-1185">Reference proteome</keyword>
<evidence type="ECO:0000313" key="2">
    <source>
        <dbReference type="Proteomes" id="UP001195769"/>
    </source>
</evidence>
<evidence type="ECO:0000313" key="1">
    <source>
        <dbReference type="EMBL" id="KAG1899338.1"/>
    </source>
</evidence>
<reference evidence="1" key="1">
    <citation type="journal article" date="2020" name="New Phytol.">
        <title>Comparative genomics reveals dynamic genome evolution in host specialist ectomycorrhizal fungi.</title>
        <authorList>
            <person name="Lofgren L.A."/>
            <person name="Nguyen N.H."/>
            <person name="Vilgalys R."/>
            <person name="Ruytinx J."/>
            <person name="Liao H.L."/>
            <person name="Branco S."/>
            <person name="Kuo A."/>
            <person name="LaButti K."/>
            <person name="Lipzen A."/>
            <person name="Andreopoulos W."/>
            <person name="Pangilinan J."/>
            <person name="Riley R."/>
            <person name="Hundley H."/>
            <person name="Na H."/>
            <person name="Barry K."/>
            <person name="Grigoriev I.V."/>
            <person name="Stajich J.E."/>
            <person name="Kennedy P.G."/>
        </authorList>
    </citation>
    <scope>NUCLEOTIDE SEQUENCE</scope>
    <source>
        <strain evidence="1">FC203</strain>
    </source>
</reference>
<dbReference type="Proteomes" id="UP001195769">
    <property type="component" value="Unassembled WGS sequence"/>
</dbReference>
<organism evidence="1 2">
    <name type="scientific">Suillus fuscotomentosus</name>
    <dbReference type="NCBI Taxonomy" id="1912939"/>
    <lineage>
        <taxon>Eukaryota</taxon>
        <taxon>Fungi</taxon>
        <taxon>Dikarya</taxon>
        <taxon>Basidiomycota</taxon>
        <taxon>Agaricomycotina</taxon>
        <taxon>Agaricomycetes</taxon>
        <taxon>Agaricomycetidae</taxon>
        <taxon>Boletales</taxon>
        <taxon>Suillineae</taxon>
        <taxon>Suillaceae</taxon>
        <taxon>Suillus</taxon>
    </lineage>
</organism>
<name>A0AAD4HJX6_9AGAM</name>
<protein>
    <submittedName>
        <fullName evidence="1">Uncharacterized protein</fullName>
    </submittedName>
</protein>
<dbReference type="AlphaFoldDB" id="A0AAD4HJX6"/>
<dbReference type="EMBL" id="JABBWK010000033">
    <property type="protein sequence ID" value="KAG1899338.1"/>
    <property type="molecule type" value="Genomic_DNA"/>
</dbReference>
<accession>A0AAD4HJX6</accession>
<gene>
    <name evidence="1" type="ORF">F5891DRAFT_1189777</name>
</gene>
<dbReference type="GeneID" id="64661515"/>
<sequence length="253" mass="29216">MQHKLQPYRPKDSLQFHKIIFNIETDEKAEHHAESMEILMGRLKLQEYEHIEIFIYTHSEIEWGDIWGGFEDDEFVGRRRTKVAIQGEPVIYAIDVFFAGLFVGGIEEYVRGATLWVLICGHMVRQPNSFKLLQTCVKKYEVEHVFAFDAVLFHVCLTIPLSSSMFVVCSLKGMPLPHNALINHTHTQHNRLSPLLSHPDRTPSRSNANPNDYGFDDCVDIHVFSRQQLPIWEHPALPVFALQVRAFMEACCL</sequence>
<proteinExistence type="predicted"/>